<name>A0A4R0X5V3_9BURK</name>
<organism evidence="1 2">
    <name type="scientific">Paraburkholderia steynii</name>
    <dbReference type="NCBI Taxonomy" id="1245441"/>
    <lineage>
        <taxon>Bacteria</taxon>
        <taxon>Pseudomonadati</taxon>
        <taxon>Pseudomonadota</taxon>
        <taxon>Betaproteobacteria</taxon>
        <taxon>Burkholderiales</taxon>
        <taxon>Burkholderiaceae</taxon>
        <taxon>Paraburkholderia</taxon>
    </lineage>
</organism>
<sequence>MSRSTLSVRAQRLNAAFHLLADGCSLNEAAEAMAGQHRISRRQAYRYLQEAQQMSSPVAVVEPTIPITLKVPAAVAVTLRAYAQANDLTMGETLTRAVHALLAKAGGRG</sequence>
<dbReference type="AlphaFoldDB" id="A0A4R0X5V3"/>
<accession>A0A4R0X5V3</accession>
<protein>
    <recommendedName>
        <fullName evidence="3">Helix-turn-helix domain-containing protein</fullName>
    </recommendedName>
</protein>
<evidence type="ECO:0000313" key="2">
    <source>
        <dbReference type="Proteomes" id="UP000294200"/>
    </source>
</evidence>
<proteinExistence type="predicted"/>
<reference evidence="1 2" key="1">
    <citation type="submission" date="2017-02" db="EMBL/GenBank/DDBJ databases">
        <title>Paraburkholderia sophoroidis sp. nov. and Paraburkholderia steynii sp. nov. rhizobial symbionts of the fynbos legume Hypocalyptus sophoroides.</title>
        <authorList>
            <person name="Steenkamp E.T."/>
            <person name="Beukes C.W."/>
            <person name="Van Zyl E."/>
            <person name="Avontuur J."/>
            <person name="Chan W.Y."/>
            <person name="Hassen A."/>
            <person name="Palmer M."/>
            <person name="Mthombeni L."/>
            <person name="Phalane F."/>
            <person name="Sereme K."/>
            <person name="Venter S.N."/>
        </authorList>
    </citation>
    <scope>NUCLEOTIDE SEQUENCE [LARGE SCALE GENOMIC DNA]</scope>
    <source>
        <strain evidence="1 2">HC1.1ba</strain>
    </source>
</reference>
<gene>
    <name evidence="1" type="ORF">BZM27_32915</name>
</gene>
<evidence type="ECO:0000313" key="1">
    <source>
        <dbReference type="EMBL" id="TCG05553.1"/>
    </source>
</evidence>
<dbReference type="EMBL" id="MWML01000160">
    <property type="protein sequence ID" value="TCG05553.1"/>
    <property type="molecule type" value="Genomic_DNA"/>
</dbReference>
<comment type="caution">
    <text evidence="1">The sequence shown here is derived from an EMBL/GenBank/DDBJ whole genome shotgun (WGS) entry which is preliminary data.</text>
</comment>
<dbReference type="Proteomes" id="UP000294200">
    <property type="component" value="Unassembled WGS sequence"/>
</dbReference>
<evidence type="ECO:0008006" key="3">
    <source>
        <dbReference type="Google" id="ProtNLM"/>
    </source>
</evidence>
<keyword evidence="2" id="KW-1185">Reference proteome</keyword>